<keyword evidence="4" id="KW-1185">Reference proteome</keyword>
<dbReference type="RefSeq" id="WP_406786241.1">
    <property type="nucleotide sequence ID" value="NZ_JBJIAA010000003.1"/>
</dbReference>
<reference evidence="3 4" key="1">
    <citation type="submission" date="2024-11" db="EMBL/GenBank/DDBJ databases">
        <authorList>
            <person name="Heng Y.C."/>
            <person name="Lim A.C.H."/>
            <person name="Lee J.K.Y."/>
            <person name="Kittelmann S."/>
        </authorList>
    </citation>
    <scope>NUCLEOTIDE SEQUENCE [LARGE SCALE GENOMIC DNA]</scope>
    <source>
        <strain evidence="3 4">WILCCON 0114</strain>
    </source>
</reference>
<feature type="transmembrane region" description="Helical" evidence="1">
    <location>
        <begin position="82"/>
        <end position="103"/>
    </location>
</feature>
<name>A0ABW8TB44_9CLOT</name>
<feature type="transmembrane region" description="Helical" evidence="1">
    <location>
        <begin position="40"/>
        <end position="61"/>
    </location>
</feature>
<feature type="domain" description="CAAX prenyl protease 2/Lysostaphin resistance protein A-like" evidence="2">
    <location>
        <begin position="124"/>
        <end position="227"/>
    </location>
</feature>
<feature type="transmembrane region" description="Helical" evidence="1">
    <location>
        <begin position="186"/>
        <end position="207"/>
    </location>
</feature>
<feature type="transmembrane region" description="Helical" evidence="1">
    <location>
        <begin position="239"/>
        <end position="256"/>
    </location>
</feature>
<accession>A0ABW8TB44</accession>
<dbReference type="InterPro" id="IPR003675">
    <property type="entry name" value="Rce1/LyrA-like_dom"/>
</dbReference>
<evidence type="ECO:0000313" key="3">
    <source>
        <dbReference type="EMBL" id="MFL0249571.1"/>
    </source>
</evidence>
<feature type="transmembrane region" description="Helical" evidence="1">
    <location>
        <begin position="161"/>
        <end position="180"/>
    </location>
</feature>
<keyword evidence="1" id="KW-0472">Membrane</keyword>
<feature type="transmembrane region" description="Helical" evidence="1">
    <location>
        <begin position="214"/>
        <end position="233"/>
    </location>
</feature>
<keyword evidence="1" id="KW-0812">Transmembrane</keyword>
<sequence length="271" mass="30955">MLTEKILKRPIVSFIILSNIIFWPLFSLVGAAKLLGFPSIVFDIMLCISSWSSTFAFAILFKRIYKGQNFVKYVKDKFKDKIKPSIIISAVIIEVMIFIGLIFIVKAKSNEGCSIFSVTSFGMFVYLFFKNLLAGPTGEELGWRGFALNELQKKYSPLKSALILGLWWGLWHIPIMLTVGLTGINLIKYIACFMTSIISLSIIMTVFYNLNKNLLVTIIIHQLSNFLIGIINVKLTDIIMYYALLYFSAAVILIAVKHKRVFKEEYFGRYF</sequence>
<comment type="caution">
    <text evidence="3">The sequence shown here is derived from an EMBL/GenBank/DDBJ whole genome shotgun (WGS) entry which is preliminary data.</text>
</comment>
<dbReference type="PANTHER" id="PTHR35797:SF1">
    <property type="entry name" value="PROTEASE"/>
    <property type="match status" value="1"/>
</dbReference>
<gene>
    <name evidence="3" type="ORF">ACJDT4_03980</name>
</gene>
<dbReference type="Proteomes" id="UP001623592">
    <property type="component" value="Unassembled WGS sequence"/>
</dbReference>
<proteinExistence type="predicted"/>
<protein>
    <submittedName>
        <fullName evidence="3">Type II CAAX prenyl endopeptidase Rce1 family protein</fullName>
    </submittedName>
</protein>
<evidence type="ECO:0000313" key="4">
    <source>
        <dbReference type="Proteomes" id="UP001623592"/>
    </source>
</evidence>
<evidence type="ECO:0000256" key="1">
    <source>
        <dbReference type="SAM" id="Phobius"/>
    </source>
</evidence>
<evidence type="ECO:0000259" key="2">
    <source>
        <dbReference type="Pfam" id="PF02517"/>
    </source>
</evidence>
<feature type="transmembrane region" description="Helical" evidence="1">
    <location>
        <begin position="115"/>
        <end position="134"/>
    </location>
</feature>
<keyword evidence="1" id="KW-1133">Transmembrane helix</keyword>
<feature type="transmembrane region" description="Helical" evidence="1">
    <location>
        <begin position="12"/>
        <end position="34"/>
    </location>
</feature>
<dbReference type="Pfam" id="PF02517">
    <property type="entry name" value="Rce1-like"/>
    <property type="match status" value="1"/>
</dbReference>
<dbReference type="InterPro" id="IPR042150">
    <property type="entry name" value="MmRce1-like"/>
</dbReference>
<dbReference type="PANTHER" id="PTHR35797">
    <property type="entry name" value="PROTEASE-RELATED"/>
    <property type="match status" value="1"/>
</dbReference>
<organism evidence="3 4">
    <name type="scientific">Clostridium neuense</name>
    <dbReference type="NCBI Taxonomy" id="1728934"/>
    <lineage>
        <taxon>Bacteria</taxon>
        <taxon>Bacillati</taxon>
        <taxon>Bacillota</taxon>
        <taxon>Clostridia</taxon>
        <taxon>Eubacteriales</taxon>
        <taxon>Clostridiaceae</taxon>
        <taxon>Clostridium</taxon>
    </lineage>
</organism>
<dbReference type="EMBL" id="JBJIAA010000003">
    <property type="protein sequence ID" value="MFL0249571.1"/>
    <property type="molecule type" value="Genomic_DNA"/>
</dbReference>